<dbReference type="NCBIfam" id="TIGR04183">
    <property type="entry name" value="Por_Secre_tail"/>
    <property type="match status" value="1"/>
</dbReference>
<dbReference type="OrthoDB" id="9811934at2"/>
<dbReference type="PANTHER" id="PTHR35580">
    <property type="entry name" value="CELL SURFACE GLYCOPROTEIN (S-LAYER PROTEIN)-LIKE PROTEIN"/>
    <property type="match status" value="1"/>
</dbReference>
<evidence type="ECO:0000313" key="4">
    <source>
        <dbReference type="Proteomes" id="UP000233782"/>
    </source>
</evidence>
<dbReference type="AlphaFoldDB" id="A0A2N3U7J6"/>
<dbReference type="SUPFAM" id="SSF50998">
    <property type="entry name" value="Quinoprotein alcohol dehydrogenase-like"/>
    <property type="match status" value="2"/>
</dbReference>
<accession>A0A2N3U7J6</accession>
<dbReference type="Gene3D" id="2.40.128.630">
    <property type="match status" value="1"/>
</dbReference>
<keyword evidence="4" id="KW-1185">Reference proteome</keyword>
<comment type="caution">
    <text evidence="3">The sequence shown here is derived from an EMBL/GenBank/DDBJ whole genome shotgun (WGS) entry which is preliminary data.</text>
</comment>
<evidence type="ECO:0000259" key="1">
    <source>
        <dbReference type="Pfam" id="PF13360"/>
    </source>
</evidence>
<dbReference type="InterPro" id="IPR002372">
    <property type="entry name" value="PQQ_rpt_dom"/>
</dbReference>
<dbReference type="EMBL" id="PJMU01000004">
    <property type="protein sequence ID" value="PKV62730.1"/>
    <property type="molecule type" value="Genomic_DNA"/>
</dbReference>
<dbReference type="PANTHER" id="PTHR35580:SF1">
    <property type="entry name" value="PHYTASE-LIKE DOMAIN-CONTAINING PROTEIN"/>
    <property type="match status" value="1"/>
</dbReference>
<name>A0A2N3U7J6_9BACT</name>
<dbReference type="Pfam" id="PF13360">
    <property type="entry name" value="PQQ_2"/>
    <property type="match status" value="3"/>
</dbReference>
<dbReference type="InterPro" id="IPR015943">
    <property type="entry name" value="WD40/YVTN_repeat-like_dom_sf"/>
</dbReference>
<protein>
    <submittedName>
        <fullName evidence="3">Putative secreted protein (Por secretion system target)</fullName>
    </submittedName>
</protein>
<dbReference type="Gene3D" id="2.130.10.10">
    <property type="entry name" value="YVTN repeat-like/Quinoprotein amine dehydrogenase"/>
    <property type="match status" value="2"/>
</dbReference>
<feature type="domain" description="Pyrrolo-quinoline quinone repeat" evidence="1">
    <location>
        <begin position="406"/>
        <end position="683"/>
    </location>
</feature>
<dbReference type="InterPro" id="IPR045829">
    <property type="entry name" value="PKD_6"/>
</dbReference>
<feature type="domain" description="PKD-like" evidence="2">
    <location>
        <begin position="883"/>
        <end position="965"/>
    </location>
</feature>
<evidence type="ECO:0000259" key="2">
    <source>
        <dbReference type="Pfam" id="PF19408"/>
    </source>
</evidence>
<gene>
    <name evidence="3" type="ORF">BD749_3615</name>
</gene>
<feature type="domain" description="Pyrrolo-quinoline quinone repeat" evidence="1">
    <location>
        <begin position="85"/>
        <end position="218"/>
    </location>
</feature>
<dbReference type="InterPro" id="IPR026444">
    <property type="entry name" value="Secre_tail"/>
</dbReference>
<dbReference type="InterPro" id="IPR052918">
    <property type="entry name" value="Motility_Chemotaxis_Reg"/>
</dbReference>
<proteinExistence type="predicted"/>
<sequence length="1227" mass="133901">MIKLLSPMRAALGWRLYLILLAFFSLTFTTWAQGVSEEWLRSFEIPPSGSGVMGTSATDADGNIYMTGYSEVGERANKRIIAVKYSPAGELLWAFRNKEDIRRHLYNEEVQDIAFDNAGNVYVTGTLIWRDVFTSEETRMATVIKLNAADGSQVWSVRYGQDEDLTDVAGVAVDKSGGVYLASTVNADYRLVKLDATTGALQWQQQYGGSADLTDGIADVKVDDRGGVYVTGSTFEKYKPFPDSDVIVDANAITTIKYNTEDGSQAWIAGRIVGREPQYGGRRLELDETGVYIVGNSDEMIILKYDLNTGHQSWVTNFRGNTRGSTGRDIALDGAGGVYVTGVSESGTAYISTLKLNAANGEIIWSNTSSSSGADFSQATSIAVDTQGGVFISGSSYFQGGKKSYVVIRYDGASGEQAWEKRLIGMHPYLKSIILASKDGGLYLTGSVYNDVGDQTQSMIVTKMNAANGDDAWSQRYGWNGPVQYTGTDVVVDEAGNTYTTGIISVEFGEKYVYAVKYAASGEMLWSKHYRDNRTATSRNFIGLDKKGGVYLVTSKGLLLKLQATDGELLWRSQVRVNYEVPVQINAMMLDDAGNVYVAGAEEKPRVSFEIISSFLTAKFEAASGSIIWEKKYGGSSGSDHVKDLVLDENGNLYATGLVFGSDRTVKMATIRYSSANGEERWIALHDNGYPTAIAADGAGGIYVTGNKSLVNNFTTIRYNAEDGKEVWVSEYGTDGRRDVPEAIAVDKAGGVYVAGINQSDANGMQISILKYNSADGSEVWSHRHEQWIQGESGTRLMLDNEGSVYVAGNMRRTFVVARHNSEDGEVLWTKESDNVLGLGSDFVYDFILDAQHNLYLIGLNYGNITTRKAFTIKYSQDAPCVPVVQQAITGPDKIRAGSENVTYTLEGTKATPYTWTIDGQVPVTFDGQGTEKIVAAWPVTTGFYEVKASYGNDCSSQSATHKVAVYNPDDRIVAAAGWIHSPQNAQLDYMQQEGKGYFGVAVQYRNNTEQVQGQVAFHLKENDLSFKSTSFEAERLIVFGQEANFKGKGTINGKSGYGFLVAIVNHALNVNNPNDRLRLMIWEEESGRIVYDNQAGDAEEASAINRIGMGAMVLYDPKNPDLLAKAQLEALGLQFPGAEIASKLVAYPNAFSERTTISFALENDGAYTLEVYDLNGRLVRKVGEGTAKAAQLYAYELEGQTLAAGMYVARLVTGSGTQSIKLLLRR</sequence>
<dbReference type="Pfam" id="PF19408">
    <property type="entry name" value="PKD_6"/>
    <property type="match status" value="1"/>
</dbReference>
<feature type="domain" description="Pyrrolo-quinoline quinone repeat" evidence="1">
    <location>
        <begin position="718"/>
        <end position="842"/>
    </location>
</feature>
<dbReference type="SUPFAM" id="SSF101898">
    <property type="entry name" value="NHL repeat"/>
    <property type="match status" value="1"/>
</dbReference>
<organism evidence="3 4">
    <name type="scientific">Pontibacter ramchanderi</name>
    <dbReference type="NCBI Taxonomy" id="1179743"/>
    <lineage>
        <taxon>Bacteria</taxon>
        <taxon>Pseudomonadati</taxon>
        <taxon>Bacteroidota</taxon>
        <taxon>Cytophagia</taxon>
        <taxon>Cytophagales</taxon>
        <taxon>Hymenobacteraceae</taxon>
        <taxon>Pontibacter</taxon>
    </lineage>
</organism>
<dbReference type="Proteomes" id="UP000233782">
    <property type="component" value="Unassembled WGS sequence"/>
</dbReference>
<dbReference type="InterPro" id="IPR011047">
    <property type="entry name" value="Quinoprotein_ADH-like_sf"/>
</dbReference>
<evidence type="ECO:0000313" key="3">
    <source>
        <dbReference type="EMBL" id="PKV62730.1"/>
    </source>
</evidence>
<reference evidence="3 4" key="1">
    <citation type="submission" date="2017-12" db="EMBL/GenBank/DDBJ databases">
        <title>Genomic Encyclopedia of Type Strains, Phase III (KMG-III): the genomes of soil and plant-associated and newly described type strains.</title>
        <authorList>
            <person name="Whitman W."/>
        </authorList>
    </citation>
    <scope>NUCLEOTIDE SEQUENCE [LARGE SCALE GENOMIC DNA]</scope>
    <source>
        <strain evidence="3 4">LP43</strain>
    </source>
</reference>
<dbReference type="RefSeq" id="WP_101446987.1">
    <property type="nucleotide sequence ID" value="NZ_PJMU01000004.1"/>
</dbReference>